<evidence type="ECO:0000313" key="2">
    <source>
        <dbReference type="EMBL" id="GBP69466.1"/>
    </source>
</evidence>
<reference evidence="2 3" key="1">
    <citation type="journal article" date="2019" name="Commun. Biol.">
        <title>The bagworm genome reveals a unique fibroin gene that provides high tensile strength.</title>
        <authorList>
            <person name="Kono N."/>
            <person name="Nakamura H."/>
            <person name="Ohtoshi R."/>
            <person name="Tomita M."/>
            <person name="Numata K."/>
            <person name="Arakawa K."/>
        </authorList>
    </citation>
    <scope>NUCLEOTIDE SEQUENCE [LARGE SCALE GENOMIC DNA]</scope>
</reference>
<organism evidence="2 3">
    <name type="scientific">Eumeta variegata</name>
    <name type="common">Bagworm moth</name>
    <name type="synonym">Eumeta japonica</name>
    <dbReference type="NCBI Taxonomy" id="151549"/>
    <lineage>
        <taxon>Eukaryota</taxon>
        <taxon>Metazoa</taxon>
        <taxon>Ecdysozoa</taxon>
        <taxon>Arthropoda</taxon>
        <taxon>Hexapoda</taxon>
        <taxon>Insecta</taxon>
        <taxon>Pterygota</taxon>
        <taxon>Neoptera</taxon>
        <taxon>Endopterygota</taxon>
        <taxon>Lepidoptera</taxon>
        <taxon>Glossata</taxon>
        <taxon>Ditrysia</taxon>
        <taxon>Tineoidea</taxon>
        <taxon>Psychidae</taxon>
        <taxon>Oiketicinae</taxon>
        <taxon>Eumeta</taxon>
    </lineage>
</organism>
<name>A0A4C1Y0P0_EUMVA</name>
<protein>
    <submittedName>
        <fullName evidence="2">Uncharacterized protein</fullName>
    </submittedName>
</protein>
<gene>
    <name evidence="2" type="ORF">EVAR_48824_1</name>
</gene>
<feature type="compositionally biased region" description="Polar residues" evidence="1">
    <location>
        <begin position="133"/>
        <end position="147"/>
    </location>
</feature>
<dbReference type="Proteomes" id="UP000299102">
    <property type="component" value="Unassembled WGS sequence"/>
</dbReference>
<sequence>MDTHNPKGIAITLPTSSEEIEQLIEEDRFCGRGRVGIGHRIRIHRMKRNSRSCYFTSVFCESVIFHSCLNNSTVRVKQWRNYRAAGLAKCHGPPTQEGPSPRCFKSEDLDLTKSIPELSDAAPGTSVHPDPEQPQQGTSKNQSEPYFSVNNIESSPYVTDKGFRGHREKADSNDLSSRKLLSIVELLGKAKKFAMGPRWYSYATGVKHFPVKKMEEPKRAAAKLDKLQTQI</sequence>
<dbReference type="AlphaFoldDB" id="A0A4C1Y0P0"/>
<dbReference type="EMBL" id="BGZK01001041">
    <property type="protein sequence ID" value="GBP69466.1"/>
    <property type="molecule type" value="Genomic_DNA"/>
</dbReference>
<keyword evidence="3" id="KW-1185">Reference proteome</keyword>
<feature type="region of interest" description="Disordered" evidence="1">
    <location>
        <begin position="117"/>
        <end position="147"/>
    </location>
</feature>
<accession>A0A4C1Y0P0</accession>
<comment type="caution">
    <text evidence="2">The sequence shown here is derived from an EMBL/GenBank/DDBJ whole genome shotgun (WGS) entry which is preliminary data.</text>
</comment>
<proteinExistence type="predicted"/>
<evidence type="ECO:0000256" key="1">
    <source>
        <dbReference type="SAM" id="MobiDB-lite"/>
    </source>
</evidence>
<evidence type="ECO:0000313" key="3">
    <source>
        <dbReference type="Proteomes" id="UP000299102"/>
    </source>
</evidence>